<organism evidence="8 9">
    <name type="scientific">Acinetobacter baylyi (strain ATCC 33305 / BD413 / ADP1)</name>
    <dbReference type="NCBI Taxonomy" id="62977"/>
    <lineage>
        <taxon>Bacteria</taxon>
        <taxon>Pseudomonadati</taxon>
        <taxon>Pseudomonadota</taxon>
        <taxon>Gammaproteobacteria</taxon>
        <taxon>Moraxellales</taxon>
        <taxon>Moraxellaceae</taxon>
        <taxon>Acinetobacter</taxon>
    </lineage>
</organism>
<dbReference type="HOGENOM" id="CLU_033863_5_1_6"/>
<dbReference type="InterPro" id="IPR037185">
    <property type="entry name" value="EmrE-like"/>
</dbReference>
<keyword evidence="4 6" id="KW-1133">Transmembrane helix</keyword>
<evidence type="ECO:0000256" key="1">
    <source>
        <dbReference type="ARBA" id="ARBA00004141"/>
    </source>
</evidence>
<name>Q6F964_ACIAD</name>
<comment type="subcellular location">
    <subcellularLocation>
        <location evidence="1">Membrane</location>
        <topology evidence="1">Multi-pass membrane protein</topology>
    </subcellularLocation>
</comment>
<feature type="transmembrane region" description="Helical" evidence="6">
    <location>
        <begin position="98"/>
        <end position="119"/>
    </location>
</feature>
<feature type="transmembrane region" description="Helical" evidence="6">
    <location>
        <begin position="248"/>
        <end position="265"/>
    </location>
</feature>
<dbReference type="InterPro" id="IPR000620">
    <property type="entry name" value="EamA_dom"/>
</dbReference>
<evidence type="ECO:0000256" key="6">
    <source>
        <dbReference type="SAM" id="Phobius"/>
    </source>
</evidence>
<evidence type="ECO:0000256" key="4">
    <source>
        <dbReference type="ARBA" id="ARBA00022989"/>
    </source>
</evidence>
<keyword evidence="3 6" id="KW-0812">Transmembrane</keyword>
<evidence type="ECO:0000313" key="9">
    <source>
        <dbReference type="Proteomes" id="UP000000430"/>
    </source>
</evidence>
<feature type="transmembrane region" description="Helical" evidence="6">
    <location>
        <begin position="126"/>
        <end position="147"/>
    </location>
</feature>
<proteinExistence type="inferred from homology"/>
<feature type="transmembrane region" description="Helical" evidence="6">
    <location>
        <begin position="217"/>
        <end position="236"/>
    </location>
</feature>
<dbReference type="eggNOG" id="COG0697">
    <property type="taxonomic scope" value="Bacteria"/>
</dbReference>
<protein>
    <recommendedName>
        <fullName evidence="7">EamA domain-containing protein</fullName>
    </recommendedName>
</protein>
<dbReference type="AlphaFoldDB" id="Q6F964"/>
<dbReference type="Proteomes" id="UP000000430">
    <property type="component" value="Chromosome"/>
</dbReference>
<dbReference type="STRING" id="202950.GCA_001485005_02290"/>
<feature type="transmembrane region" description="Helical" evidence="6">
    <location>
        <begin position="271"/>
        <end position="290"/>
    </location>
</feature>
<dbReference type="PANTHER" id="PTHR32322">
    <property type="entry name" value="INNER MEMBRANE TRANSPORTER"/>
    <property type="match status" value="1"/>
</dbReference>
<keyword evidence="5 6" id="KW-0472">Membrane</keyword>
<dbReference type="Pfam" id="PF00892">
    <property type="entry name" value="EamA"/>
    <property type="match status" value="2"/>
</dbReference>
<feature type="domain" description="EamA" evidence="7">
    <location>
        <begin position="12"/>
        <end position="141"/>
    </location>
</feature>
<evidence type="ECO:0000256" key="5">
    <source>
        <dbReference type="ARBA" id="ARBA00023136"/>
    </source>
</evidence>
<dbReference type="InterPro" id="IPR050638">
    <property type="entry name" value="AA-Vitamin_Transporters"/>
</dbReference>
<feature type="transmembrane region" description="Helical" evidence="6">
    <location>
        <begin position="72"/>
        <end position="92"/>
    </location>
</feature>
<comment type="similarity">
    <text evidence="2">Belongs to the EamA transporter family.</text>
</comment>
<feature type="transmembrane region" description="Helical" evidence="6">
    <location>
        <begin position="184"/>
        <end position="205"/>
    </location>
</feature>
<accession>Q6F964</accession>
<evidence type="ECO:0000259" key="7">
    <source>
        <dbReference type="Pfam" id="PF00892"/>
    </source>
</evidence>
<evidence type="ECO:0000256" key="2">
    <source>
        <dbReference type="ARBA" id="ARBA00007362"/>
    </source>
</evidence>
<feature type="transmembrane region" description="Helical" evidence="6">
    <location>
        <begin position="12"/>
        <end position="33"/>
    </location>
</feature>
<dbReference type="SUPFAM" id="SSF103481">
    <property type="entry name" value="Multidrug resistance efflux transporter EmrE"/>
    <property type="match status" value="2"/>
</dbReference>
<gene>
    <name evidence="8" type="ordered locus">ACIAD2643</name>
</gene>
<dbReference type="EMBL" id="CR543861">
    <property type="protein sequence ID" value="CAG69401.1"/>
    <property type="molecule type" value="Genomic_DNA"/>
</dbReference>
<dbReference type="GO" id="GO:0016020">
    <property type="term" value="C:membrane"/>
    <property type="evidence" value="ECO:0007669"/>
    <property type="project" value="UniProtKB-SubCell"/>
</dbReference>
<feature type="domain" description="EamA" evidence="7">
    <location>
        <begin position="153"/>
        <end position="289"/>
    </location>
</feature>
<dbReference type="PANTHER" id="PTHR32322:SF2">
    <property type="entry name" value="EAMA DOMAIN-CONTAINING PROTEIN"/>
    <property type="match status" value="1"/>
</dbReference>
<sequence length="310" mass="34349">MRAIMPTKTNIMLTYIVLVFIWASTPLAIVWSVSDLNVLWAMVLRFFIALPLAVIILFVLRVKFPTDKIAVHSYIAGSFSLIGSQVFTYIATQYLSSGIIALMFGLAPIIAGLIGCFAFGQQLNRLQWLGMAIAITGLAVICVGGASQHIHPLGIGLMLISVFTYCCSIYWVKKVNADVQPIAQATGSILISTLVSLCLLPFIWAHAPTHIPEIKSLMALLYTTIMASLIAMFCYFKLVKNIQPTTLSLTNVMTPILALVIGALFNHERISLMVVIGAMIILSGLFLYFYRDIQANRRFSQHMKQQLRQK</sequence>
<feature type="transmembrane region" description="Helical" evidence="6">
    <location>
        <begin position="153"/>
        <end position="172"/>
    </location>
</feature>
<feature type="transmembrane region" description="Helical" evidence="6">
    <location>
        <begin position="39"/>
        <end position="60"/>
    </location>
</feature>
<evidence type="ECO:0000256" key="3">
    <source>
        <dbReference type="ARBA" id="ARBA00022692"/>
    </source>
</evidence>
<evidence type="ECO:0000313" key="8">
    <source>
        <dbReference type="EMBL" id="CAG69401.1"/>
    </source>
</evidence>
<dbReference type="KEGG" id="aci:ACIAD2643"/>
<reference evidence="8 9" key="1">
    <citation type="journal article" date="2004" name="Nucleic Acids Res.">
        <title>Unique features revealed by the genome sequence of Acinetobacter sp. ADP1, a versatile and naturally transformation competent bacterium.</title>
        <authorList>
            <person name="Barbe V."/>
            <person name="Vallenet D."/>
            <person name="Fonknechten N."/>
            <person name="Kreimeyer A."/>
            <person name="Oztas S."/>
            <person name="Labarre L."/>
            <person name="Cruveiller S."/>
            <person name="Robert C."/>
            <person name="Duprat S."/>
            <person name="Wincker P."/>
            <person name="Ornston L.N."/>
            <person name="Weissenbach J."/>
            <person name="Marliere P."/>
            <person name="Cohen G.N."/>
            <person name="Medigue C."/>
        </authorList>
    </citation>
    <scope>NUCLEOTIDE SEQUENCE [LARGE SCALE GENOMIC DNA]</scope>
    <source>
        <strain evidence="9">ATCC 33305 / BD413 / ADP1</strain>
    </source>
</reference>